<dbReference type="RefSeq" id="WP_135943447.1">
    <property type="nucleotide sequence ID" value="NZ_BMEI01000001.1"/>
</dbReference>
<keyword evidence="2" id="KW-0812">Transmembrane</keyword>
<keyword evidence="2" id="KW-1133">Transmembrane helix</keyword>
<keyword evidence="4" id="KW-1185">Reference proteome</keyword>
<feature type="region of interest" description="Disordered" evidence="1">
    <location>
        <begin position="29"/>
        <end position="67"/>
    </location>
</feature>
<reference evidence="3 4" key="1">
    <citation type="journal article" date="2013" name="Int. J. Syst. Evol. Microbiol.">
        <title>Marinicauda pacifica gen. nov., sp. nov., a prosthecate alphaproteobacterium of the family Hyphomonadaceae isolated from deep seawater.</title>
        <authorList>
            <person name="Zhang X.Y."/>
            <person name="Li G.W."/>
            <person name="Wang C.S."/>
            <person name="Zhang Y.J."/>
            <person name="Xu X.W."/>
            <person name="Li H."/>
            <person name="Liu A."/>
            <person name="Liu C."/>
            <person name="Xie B.B."/>
            <person name="Qin Q.L."/>
            <person name="Xu Z."/>
            <person name="Chen X.L."/>
            <person name="Zhou B.C."/>
            <person name="Zhang Y.Z."/>
        </authorList>
    </citation>
    <scope>NUCLEOTIDE SEQUENCE [LARGE SCALE GENOMIC DNA]</scope>
    <source>
        <strain evidence="3 4">P-1 km-3</strain>
    </source>
</reference>
<sequence length="102" mass="11179">MKFGLQEFTPDRGGVSDSIMIELANGPRRKSTRAGAVLDDAPKSSERKRTRSRSSVFSRASTVHDKPDTSHPLAFWAGAILAGLFSAAVWAAIIYALVRLFW</sequence>
<dbReference type="EMBL" id="SRXV01000001">
    <property type="protein sequence ID" value="TGY94251.1"/>
    <property type="molecule type" value="Genomic_DNA"/>
</dbReference>
<evidence type="ECO:0000313" key="3">
    <source>
        <dbReference type="EMBL" id="TGY94251.1"/>
    </source>
</evidence>
<feature type="transmembrane region" description="Helical" evidence="2">
    <location>
        <begin position="73"/>
        <end position="98"/>
    </location>
</feature>
<comment type="caution">
    <text evidence="3">The sequence shown here is derived from an EMBL/GenBank/DDBJ whole genome shotgun (WGS) entry which is preliminary data.</text>
</comment>
<protein>
    <submittedName>
        <fullName evidence="3">Uncharacterized protein</fullName>
    </submittedName>
</protein>
<accession>A0A4S2HEL9</accession>
<dbReference type="Proteomes" id="UP000305451">
    <property type="component" value="Unassembled WGS sequence"/>
</dbReference>
<gene>
    <name evidence="3" type="ORF">E5162_02965</name>
</gene>
<keyword evidence="2" id="KW-0472">Membrane</keyword>
<evidence type="ECO:0000256" key="1">
    <source>
        <dbReference type="SAM" id="MobiDB-lite"/>
    </source>
</evidence>
<dbReference type="AlphaFoldDB" id="A0A4S2HEL9"/>
<name>A0A4S2HEL9_9PROT</name>
<proteinExistence type="predicted"/>
<organism evidence="3 4">
    <name type="scientific">Marinicauda pacifica</name>
    <dbReference type="NCBI Taxonomy" id="1133559"/>
    <lineage>
        <taxon>Bacteria</taxon>
        <taxon>Pseudomonadati</taxon>
        <taxon>Pseudomonadota</taxon>
        <taxon>Alphaproteobacteria</taxon>
        <taxon>Maricaulales</taxon>
        <taxon>Maricaulaceae</taxon>
        <taxon>Marinicauda</taxon>
    </lineage>
</organism>
<evidence type="ECO:0000313" key="4">
    <source>
        <dbReference type="Proteomes" id="UP000305451"/>
    </source>
</evidence>
<evidence type="ECO:0000256" key="2">
    <source>
        <dbReference type="SAM" id="Phobius"/>
    </source>
</evidence>